<gene>
    <name evidence="1" type="ORF">PEBR_43312</name>
</gene>
<protein>
    <submittedName>
        <fullName evidence="1">Uncharacterized protein</fullName>
    </submittedName>
</protein>
<name>A0A1S9R8I4_PENBI</name>
<sequence>MNRTNFGPLHPLVSFMLYERRRQFRESEAFNKSMSLNEYIARADPLFSTTLIHWPPLPVETPCGVLRNELIRIVPELRSTLRSHGFSDSLLKTAHLVSQHIPPQNPDPTEHILQRLLRIHLDSHHYLPAQLDTCRDALWNMLQTLGYRDVHVELSYNTSFTNVYLSSEFNTEMAKVKLATELARVGILEIFEEYLPGKLAGLLPYLTRQYGLAVPTVVVAIQPPSHANWLKLRQLILRELRKYTNMFLEVEFYGYHMAVEEEVRGVYCLVATYVVVHTCYC</sequence>
<accession>A0A1S9R8I4</accession>
<evidence type="ECO:0000313" key="1">
    <source>
        <dbReference type="EMBL" id="OOQ81824.1"/>
    </source>
</evidence>
<dbReference type="Proteomes" id="UP000190744">
    <property type="component" value="Unassembled WGS sequence"/>
</dbReference>
<proteinExistence type="predicted"/>
<reference evidence="2" key="1">
    <citation type="submission" date="2015-09" db="EMBL/GenBank/DDBJ databases">
        <authorList>
            <person name="Fill T.P."/>
            <person name="Baretta J.F."/>
            <person name="de Almeida L.G."/>
            <person name="Rocha M."/>
            <person name="de Souza D.H."/>
            <person name="Malavazi I."/>
            <person name="Cerdeira L.T."/>
            <person name="Hong H."/>
            <person name="Samborskyy M."/>
            <person name="de Vasconcelos A.T."/>
            <person name="Leadlay P."/>
            <person name="Rodrigues-Filho E."/>
        </authorList>
    </citation>
    <scope>NUCLEOTIDE SEQUENCE [LARGE SCALE GENOMIC DNA]</scope>
    <source>
        <strain evidence="2">LaBioMMi 136</strain>
    </source>
</reference>
<comment type="caution">
    <text evidence="1">The sequence shown here is derived from an EMBL/GenBank/DDBJ whole genome shotgun (WGS) entry which is preliminary data.</text>
</comment>
<organism evidence="1 2">
    <name type="scientific">Penicillium brasilianum</name>
    <dbReference type="NCBI Taxonomy" id="104259"/>
    <lineage>
        <taxon>Eukaryota</taxon>
        <taxon>Fungi</taxon>
        <taxon>Dikarya</taxon>
        <taxon>Ascomycota</taxon>
        <taxon>Pezizomycotina</taxon>
        <taxon>Eurotiomycetes</taxon>
        <taxon>Eurotiomycetidae</taxon>
        <taxon>Eurotiales</taxon>
        <taxon>Aspergillaceae</taxon>
        <taxon>Penicillium</taxon>
    </lineage>
</organism>
<dbReference type="EMBL" id="LJBN01000238">
    <property type="protein sequence ID" value="OOQ81824.1"/>
    <property type="molecule type" value="Genomic_DNA"/>
</dbReference>
<evidence type="ECO:0000313" key="2">
    <source>
        <dbReference type="Proteomes" id="UP000190744"/>
    </source>
</evidence>
<dbReference type="AlphaFoldDB" id="A0A1S9R8I4"/>